<dbReference type="EMBL" id="CABWLH010000010">
    <property type="protein sequence ID" value="VXC14376.1"/>
    <property type="molecule type" value="Genomic_DNA"/>
</dbReference>
<organism evidence="1 2">
    <name type="scientific">Bacillus altitudinis</name>
    <dbReference type="NCBI Taxonomy" id="293387"/>
    <lineage>
        <taxon>Bacteria</taxon>
        <taxon>Bacillati</taxon>
        <taxon>Bacillota</taxon>
        <taxon>Bacilli</taxon>
        <taxon>Bacillales</taxon>
        <taxon>Bacillaceae</taxon>
        <taxon>Bacillus</taxon>
    </lineage>
</organism>
<gene>
    <name evidence="1" type="ORF">BACI348_50382</name>
</gene>
<dbReference type="Proteomes" id="UP000433089">
    <property type="component" value="Unassembled WGS sequence"/>
</dbReference>
<evidence type="ECO:0000313" key="2">
    <source>
        <dbReference type="Proteomes" id="UP000433089"/>
    </source>
</evidence>
<protein>
    <submittedName>
        <fullName evidence="1">Uncharacterized protein</fullName>
    </submittedName>
</protein>
<accession>A0A653WK32</accession>
<dbReference type="AlphaFoldDB" id="A0A653WK32"/>
<sequence>MHPVRGMRHTGGRLLKHMTSLKAPFDHQLRFLKIYAYI</sequence>
<evidence type="ECO:0000313" key="1">
    <source>
        <dbReference type="EMBL" id="VXC14376.1"/>
    </source>
</evidence>
<proteinExistence type="predicted"/>
<name>A0A653WK32_BACAB</name>
<reference evidence="1 2" key="1">
    <citation type="submission" date="2019-10" db="EMBL/GenBank/DDBJ databases">
        <authorList>
            <person name="Karimi E."/>
        </authorList>
    </citation>
    <scope>NUCLEOTIDE SEQUENCE [LARGE SCALE GENOMIC DNA]</scope>
    <source>
        <strain evidence="1">Bacillus sp. 348</strain>
    </source>
</reference>